<gene>
    <name evidence="1" type="ORF">SAMN05660895_1012</name>
</gene>
<dbReference type="GO" id="GO:0009036">
    <property type="term" value="F:type II site-specific deoxyribonuclease activity"/>
    <property type="evidence" value="ECO:0007669"/>
    <property type="project" value="InterPro"/>
</dbReference>
<name>A0A1I7N9A2_9BACT</name>
<protein>
    <submittedName>
        <fullName evidence="1">MjaI restriction endonuclease</fullName>
    </submittedName>
</protein>
<keyword evidence="1" id="KW-0540">Nuclease</keyword>
<dbReference type="RefSeq" id="WP_143103955.1">
    <property type="nucleotide sequence ID" value="NZ_FPCJ01000001.1"/>
</dbReference>
<sequence length="131" mass="15080">MSRNLLNKASKDFEDMLHALKEAMEKIDEEMIEKWVKDWVIVKTFIGLKFQEAILKQVSSELKLSYRMASPDEESKGIDGYIGEHPVSIKPISYAAMASLPEEIPYPVIFYRKTKDGIEIHFDENLFTGHA</sequence>
<dbReference type="GO" id="GO:0003677">
    <property type="term" value="F:DNA binding"/>
    <property type="evidence" value="ECO:0007669"/>
    <property type="project" value="InterPro"/>
</dbReference>
<dbReference type="EMBL" id="FPCJ01000001">
    <property type="protein sequence ID" value="SFV31221.1"/>
    <property type="molecule type" value="Genomic_DNA"/>
</dbReference>
<evidence type="ECO:0000313" key="1">
    <source>
        <dbReference type="EMBL" id="SFV31221.1"/>
    </source>
</evidence>
<accession>A0A1I7N9A2</accession>
<proteinExistence type="predicted"/>
<keyword evidence="1" id="KW-0378">Hydrolase</keyword>
<dbReference type="AlphaFoldDB" id="A0A1I7N9A2"/>
<dbReference type="OrthoDB" id="1708084at2"/>
<dbReference type="Pfam" id="PF09568">
    <property type="entry name" value="RE_MjaI"/>
    <property type="match status" value="1"/>
</dbReference>
<evidence type="ECO:0000313" key="2">
    <source>
        <dbReference type="Proteomes" id="UP000199537"/>
    </source>
</evidence>
<reference evidence="2" key="1">
    <citation type="submission" date="2016-10" db="EMBL/GenBank/DDBJ databases">
        <authorList>
            <person name="Varghese N."/>
            <person name="Submissions S."/>
        </authorList>
    </citation>
    <scope>NUCLEOTIDE SEQUENCE [LARGE SCALE GENOMIC DNA]</scope>
    <source>
        <strain evidence="2">DSM 14807</strain>
    </source>
</reference>
<keyword evidence="1" id="KW-0255">Endonuclease</keyword>
<dbReference type="GO" id="GO:0009307">
    <property type="term" value="P:DNA restriction-modification system"/>
    <property type="evidence" value="ECO:0007669"/>
    <property type="project" value="InterPro"/>
</dbReference>
<dbReference type="InterPro" id="IPR019068">
    <property type="entry name" value="Restrct_endonuc_II_MjaI"/>
</dbReference>
<keyword evidence="2" id="KW-1185">Reference proteome</keyword>
<dbReference type="Proteomes" id="UP000199537">
    <property type="component" value="Unassembled WGS sequence"/>
</dbReference>
<dbReference type="STRING" id="1393122.SAMN05660895_1012"/>
<organism evidence="1 2">
    <name type="scientific">Thermoflavifilum thermophilum</name>
    <dbReference type="NCBI Taxonomy" id="1393122"/>
    <lineage>
        <taxon>Bacteria</taxon>
        <taxon>Pseudomonadati</taxon>
        <taxon>Bacteroidota</taxon>
        <taxon>Chitinophagia</taxon>
        <taxon>Chitinophagales</taxon>
        <taxon>Chitinophagaceae</taxon>
        <taxon>Thermoflavifilum</taxon>
    </lineage>
</organism>